<comment type="catalytic activity">
    <reaction evidence="1 4">
        <text>(4aS,6R)-4a-hydroxy-L-erythro-5,6,7,8-tetrahydrobiopterin = (6R)-L-erythro-6,7-dihydrobiopterin + H2O</text>
        <dbReference type="Rhea" id="RHEA:11920"/>
        <dbReference type="ChEBI" id="CHEBI:15377"/>
        <dbReference type="ChEBI" id="CHEBI:15642"/>
        <dbReference type="ChEBI" id="CHEBI:43120"/>
        <dbReference type="EC" id="4.2.1.96"/>
    </reaction>
</comment>
<dbReference type="InterPro" id="IPR001533">
    <property type="entry name" value="Pterin_deHydtase"/>
</dbReference>
<evidence type="ECO:0000256" key="2">
    <source>
        <dbReference type="ARBA" id="ARBA00006472"/>
    </source>
</evidence>
<reference evidence="5 6" key="1">
    <citation type="journal article" date="2019" name="Int. J. Syst. Evol. Microbiol.">
        <title>The Global Catalogue of Microorganisms (GCM) 10K type strain sequencing project: providing services to taxonomists for standard genome sequencing and annotation.</title>
        <authorList>
            <consortium name="The Broad Institute Genomics Platform"/>
            <consortium name="The Broad Institute Genome Sequencing Center for Infectious Disease"/>
            <person name="Wu L."/>
            <person name="Ma J."/>
        </authorList>
    </citation>
    <scope>NUCLEOTIDE SEQUENCE [LARGE SCALE GENOMIC DNA]</scope>
    <source>
        <strain evidence="5 6">JCM 9383</strain>
    </source>
</reference>
<dbReference type="EC" id="4.2.1.96" evidence="4"/>
<evidence type="ECO:0000313" key="6">
    <source>
        <dbReference type="Proteomes" id="UP001500979"/>
    </source>
</evidence>
<sequence length="121" mass="13405">MAPEVYVRGTLAPGAARAHHVGMTELLTDTQVSEALQHLPEWQQDGPKLTRTIEFASFPQAIQAVNRIAEIAESENHHPDMDIRWRKVTFWCITHSEGGITQNDVSLAQEIDSVADAFANA</sequence>
<dbReference type="CDD" id="cd00488">
    <property type="entry name" value="PCD_DCoH"/>
    <property type="match status" value="1"/>
</dbReference>
<dbReference type="Pfam" id="PF01329">
    <property type="entry name" value="Pterin_4a"/>
    <property type="match status" value="1"/>
</dbReference>
<proteinExistence type="inferred from homology"/>
<evidence type="ECO:0000256" key="4">
    <source>
        <dbReference type="HAMAP-Rule" id="MF_00434"/>
    </source>
</evidence>
<dbReference type="HAMAP" id="MF_00434">
    <property type="entry name" value="Pterin_4_alpha"/>
    <property type="match status" value="1"/>
</dbReference>
<dbReference type="NCBIfam" id="NF002017">
    <property type="entry name" value="PRK00823.1-2"/>
    <property type="match status" value="1"/>
</dbReference>
<dbReference type="InterPro" id="IPR036428">
    <property type="entry name" value="PCD_sf"/>
</dbReference>
<dbReference type="EMBL" id="BAAAUX010000023">
    <property type="protein sequence ID" value="GAA2811927.1"/>
    <property type="molecule type" value="Genomic_DNA"/>
</dbReference>
<accession>A0ABN3VK33</accession>
<comment type="caution">
    <text evidence="5">The sequence shown here is derived from an EMBL/GenBank/DDBJ whole genome shotgun (WGS) entry which is preliminary data.</text>
</comment>
<dbReference type="PANTHER" id="PTHR12599">
    <property type="entry name" value="PTERIN-4-ALPHA-CARBINOLAMINE DEHYDRATASE"/>
    <property type="match status" value="1"/>
</dbReference>
<comment type="similarity">
    <text evidence="2 4">Belongs to the pterin-4-alpha-carbinolamine dehydratase family.</text>
</comment>
<evidence type="ECO:0000256" key="1">
    <source>
        <dbReference type="ARBA" id="ARBA00001554"/>
    </source>
</evidence>
<organism evidence="5 6">
    <name type="scientific">Saccharopolyspora taberi</name>
    <dbReference type="NCBI Taxonomy" id="60895"/>
    <lineage>
        <taxon>Bacteria</taxon>
        <taxon>Bacillati</taxon>
        <taxon>Actinomycetota</taxon>
        <taxon>Actinomycetes</taxon>
        <taxon>Pseudonocardiales</taxon>
        <taxon>Pseudonocardiaceae</taxon>
        <taxon>Saccharopolyspora</taxon>
    </lineage>
</organism>
<dbReference type="Gene3D" id="3.30.1360.20">
    <property type="entry name" value="Transcriptional coactivator/pterin dehydratase"/>
    <property type="match status" value="1"/>
</dbReference>
<dbReference type="SUPFAM" id="SSF55248">
    <property type="entry name" value="PCD-like"/>
    <property type="match status" value="1"/>
</dbReference>
<gene>
    <name evidence="5" type="ORF">GCM10010470_54210</name>
</gene>
<evidence type="ECO:0000256" key="3">
    <source>
        <dbReference type="ARBA" id="ARBA00023239"/>
    </source>
</evidence>
<dbReference type="Proteomes" id="UP001500979">
    <property type="component" value="Unassembled WGS sequence"/>
</dbReference>
<keyword evidence="3 4" id="KW-0456">Lyase</keyword>
<keyword evidence="6" id="KW-1185">Reference proteome</keyword>
<name>A0ABN3VK33_9PSEU</name>
<protein>
    <recommendedName>
        <fullName evidence="4">Putative pterin-4-alpha-carbinolamine dehydratase</fullName>
        <shortName evidence="4">PHS</shortName>
        <ecNumber evidence="4">4.2.1.96</ecNumber>
    </recommendedName>
    <alternativeName>
        <fullName evidence="4">4-alpha-hydroxy-tetrahydropterin dehydratase</fullName>
    </alternativeName>
    <alternativeName>
        <fullName evidence="4">Pterin carbinolamine dehydratase</fullName>
        <shortName evidence="4">PCD</shortName>
    </alternativeName>
</protein>
<dbReference type="PANTHER" id="PTHR12599:SF0">
    <property type="entry name" value="PTERIN-4-ALPHA-CARBINOLAMINE DEHYDRATASE"/>
    <property type="match status" value="1"/>
</dbReference>
<evidence type="ECO:0000313" key="5">
    <source>
        <dbReference type="EMBL" id="GAA2811927.1"/>
    </source>
</evidence>